<gene>
    <name evidence="2" type="ORF">Bpfe_031153</name>
</gene>
<feature type="repeat" description="TPR" evidence="1">
    <location>
        <begin position="87"/>
        <end position="120"/>
    </location>
</feature>
<dbReference type="InterPro" id="IPR011990">
    <property type="entry name" value="TPR-like_helical_dom_sf"/>
</dbReference>
<feature type="repeat" description="TPR" evidence="1">
    <location>
        <begin position="18"/>
        <end position="51"/>
    </location>
</feature>
<evidence type="ECO:0000313" key="2">
    <source>
        <dbReference type="EMBL" id="KAK0039400.1"/>
    </source>
</evidence>
<dbReference type="Pfam" id="PF13414">
    <property type="entry name" value="TPR_11"/>
    <property type="match status" value="1"/>
</dbReference>
<dbReference type="SMART" id="SM00028">
    <property type="entry name" value="TPR"/>
    <property type="match status" value="2"/>
</dbReference>
<evidence type="ECO:0000313" key="3">
    <source>
        <dbReference type="Proteomes" id="UP001233172"/>
    </source>
</evidence>
<protein>
    <submittedName>
        <fullName evidence="2">Tetratricopeptide repeat protein</fullName>
    </submittedName>
</protein>
<comment type="caution">
    <text evidence="2">The sequence shown here is derived from an EMBL/GenBank/DDBJ whole genome shotgun (WGS) entry which is preliminary data.</text>
</comment>
<dbReference type="AlphaFoldDB" id="A0AAD8AND6"/>
<dbReference type="Proteomes" id="UP001233172">
    <property type="component" value="Unassembled WGS sequence"/>
</dbReference>
<proteinExistence type="predicted"/>
<reference evidence="2" key="2">
    <citation type="submission" date="2023-04" db="EMBL/GenBank/DDBJ databases">
        <authorList>
            <person name="Bu L."/>
            <person name="Lu L."/>
            <person name="Laidemitt M.R."/>
            <person name="Zhang S.M."/>
            <person name="Mutuku M."/>
            <person name="Mkoji G."/>
            <person name="Steinauer M."/>
            <person name="Loker E.S."/>
        </authorList>
    </citation>
    <scope>NUCLEOTIDE SEQUENCE</scope>
    <source>
        <strain evidence="2">KasaAsao</strain>
        <tissue evidence="2">Whole Snail</tissue>
    </source>
</reference>
<organism evidence="2 3">
    <name type="scientific">Biomphalaria pfeifferi</name>
    <name type="common">Bloodfluke planorb</name>
    <name type="synonym">Freshwater snail</name>
    <dbReference type="NCBI Taxonomy" id="112525"/>
    <lineage>
        <taxon>Eukaryota</taxon>
        <taxon>Metazoa</taxon>
        <taxon>Spiralia</taxon>
        <taxon>Lophotrochozoa</taxon>
        <taxon>Mollusca</taxon>
        <taxon>Gastropoda</taxon>
        <taxon>Heterobranchia</taxon>
        <taxon>Euthyneura</taxon>
        <taxon>Panpulmonata</taxon>
        <taxon>Hygrophila</taxon>
        <taxon>Lymnaeoidea</taxon>
        <taxon>Planorbidae</taxon>
        <taxon>Biomphalaria</taxon>
    </lineage>
</organism>
<keyword evidence="1" id="KW-0802">TPR repeat</keyword>
<dbReference type="EMBL" id="JASAOG010000449">
    <property type="protein sequence ID" value="KAK0039400.1"/>
    <property type="molecule type" value="Genomic_DNA"/>
</dbReference>
<dbReference type="InterPro" id="IPR019734">
    <property type="entry name" value="TPR_rpt"/>
</dbReference>
<evidence type="ECO:0000256" key="1">
    <source>
        <dbReference type="PROSITE-ProRule" id="PRU00339"/>
    </source>
</evidence>
<sequence length="155" mass="17177">MRAFEDVQKGLQAEPGNLTLIMASGDINRSKGNFREALVAYERAAQVNPNSGDLYYLIAISHSNLGEISDQGAAAAEAIKKNTKFIGESYALLGEAMQRAKKYNEAIDAYLSSLTAKEDNYAVYRSLAEYLPQSEPFSGCDRYFAERSADFPERR</sequence>
<accession>A0AAD8AND6</accession>
<keyword evidence="3" id="KW-1185">Reference proteome</keyword>
<dbReference type="Gene3D" id="1.25.40.10">
    <property type="entry name" value="Tetratricopeptide repeat domain"/>
    <property type="match status" value="1"/>
</dbReference>
<reference evidence="2" key="1">
    <citation type="journal article" date="2023" name="PLoS Negl. Trop. Dis.">
        <title>A genome sequence for Biomphalaria pfeifferi, the major vector snail for the human-infecting parasite Schistosoma mansoni.</title>
        <authorList>
            <person name="Bu L."/>
            <person name="Lu L."/>
            <person name="Laidemitt M.R."/>
            <person name="Zhang S.M."/>
            <person name="Mutuku M."/>
            <person name="Mkoji G."/>
            <person name="Steinauer M."/>
            <person name="Loker E.S."/>
        </authorList>
    </citation>
    <scope>NUCLEOTIDE SEQUENCE</scope>
    <source>
        <strain evidence="2">KasaAsao</strain>
    </source>
</reference>
<dbReference type="PROSITE" id="PS50005">
    <property type="entry name" value="TPR"/>
    <property type="match status" value="2"/>
</dbReference>
<name>A0AAD8AND6_BIOPF</name>
<dbReference type="SUPFAM" id="SSF48452">
    <property type="entry name" value="TPR-like"/>
    <property type="match status" value="1"/>
</dbReference>